<feature type="domain" description="O-methyltransferase C-terminal" evidence="5">
    <location>
        <begin position="223"/>
        <end position="364"/>
    </location>
</feature>
<evidence type="ECO:0000259" key="5">
    <source>
        <dbReference type="Pfam" id="PF00891"/>
    </source>
</evidence>
<dbReference type="InterPro" id="IPR036388">
    <property type="entry name" value="WH-like_DNA-bd_sf"/>
</dbReference>
<feature type="active site" description="Proton acceptor" evidence="4">
    <location>
        <position position="294"/>
    </location>
</feature>
<organism evidence="7 8">
    <name type="scientific">Penicillium angulare</name>
    <dbReference type="NCBI Taxonomy" id="116970"/>
    <lineage>
        <taxon>Eukaryota</taxon>
        <taxon>Fungi</taxon>
        <taxon>Dikarya</taxon>
        <taxon>Ascomycota</taxon>
        <taxon>Pezizomycotina</taxon>
        <taxon>Eurotiomycetes</taxon>
        <taxon>Eurotiomycetidae</taxon>
        <taxon>Eurotiales</taxon>
        <taxon>Aspergillaceae</taxon>
        <taxon>Penicillium</taxon>
    </lineage>
</organism>
<dbReference type="Gene3D" id="1.10.10.10">
    <property type="entry name" value="Winged helix-like DNA-binding domain superfamily/Winged helix DNA-binding domain"/>
    <property type="match status" value="1"/>
</dbReference>
<dbReference type="GO" id="GO:0008171">
    <property type="term" value="F:O-methyltransferase activity"/>
    <property type="evidence" value="ECO:0007669"/>
    <property type="project" value="InterPro"/>
</dbReference>
<name>A0A9W9F600_9EURO</name>
<evidence type="ECO:0000313" key="7">
    <source>
        <dbReference type="EMBL" id="KAJ5094248.1"/>
    </source>
</evidence>
<dbReference type="InterPro" id="IPR036390">
    <property type="entry name" value="WH_DNA-bd_sf"/>
</dbReference>
<dbReference type="GO" id="GO:0032259">
    <property type="term" value="P:methylation"/>
    <property type="evidence" value="ECO:0007669"/>
    <property type="project" value="UniProtKB-KW"/>
</dbReference>
<evidence type="ECO:0000256" key="4">
    <source>
        <dbReference type="PIRSR" id="PIRSR005739-1"/>
    </source>
</evidence>
<dbReference type="InterPro" id="IPR016461">
    <property type="entry name" value="COMT-like"/>
</dbReference>
<dbReference type="Proteomes" id="UP001149165">
    <property type="component" value="Unassembled WGS sequence"/>
</dbReference>
<dbReference type="EMBL" id="JAPQKH010000006">
    <property type="protein sequence ID" value="KAJ5094248.1"/>
    <property type="molecule type" value="Genomic_DNA"/>
</dbReference>
<protein>
    <recommendedName>
        <fullName evidence="9">O-methyltransferase domain-containing protein</fullName>
    </recommendedName>
</protein>
<dbReference type="OrthoDB" id="2410195at2759"/>
<evidence type="ECO:0000256" key="3">
    <source>
        <dbReference type="ARBA" id="ARBA00022691"/>
    </source>
</evidence>
<evidence type="ECO:0000313" key="8">
    <source>
        <dbReference type="Proteomes" id="UP001149165"/>
    </source>
</evidence>
<keyword evidence="3" id="KW-0949">S-adenosyl-L-methionine</keyword>
<dbReference type="InterPro" id="IPR029063">
    <property type="entry name" value="SAM-dependent_MTases_sf"/>
</dbReference>
<sequence length="386" mass="43437">MDAINAQIRTLAQSTDDAGRLDIEIALRKIRMEIQTPQDTLMELANSNLLIAMFRLGVDLGVFRELSKANDALTVSQLADTSQASFAFMERILRYYASTGVIAEVSFNSYRANISTHVLADPRAEGMAHHGFDIFGPIIQSMPDFFMDKNYEEPASNVDTPFQRAFNTNLSCFDWLVQQPKHFASLQKIMTSLESAEWTNGFELIDTEAKRLGLSNLRSSERPFLVDVGGGHGHQCVQLGKKYPHLLGRLVLQDLPEAIDRLPPIDGVRAEAHDFFQKQDIVDAKFYYLRRIMHDWPDKEAQAILSNISSVMSSDARILIDEVVLPDTGAHWQATMADLSMMFAFGGKERTTQQWNSLVKLSGLRIEQVHTYVASTYTSILVLARE</sequence>
<dbReference type="Gene3D" id="3.40.50.150">
    <property type="entry name" value="Vaccinia Virus protein VP39"/>
    <property type="match status" value="1"/>
</dbReference>
<dbReference type="SUPFAM" id="SSF53335">
    <property type="entry name" value="S-adenosyl-L-methionine-dependent methyltransferases"/>
    <property type="match status" value="1"/>
</dbReference>
<keyword evidence="8" id="KW-1185">Reference proteome</keyword>
<dbReference type="Pfam" id="PF08100">
    <property type="entry name" value="Dimerisation"/>
    <property type="match status" value="1"/>
</dbReference>
<comment type="caution">
    <text evidence="7">The sequence shown here is derived from an EMBL/GenBank/DDBJ whole genome shotgun (WGS) entry which is preliminary data.</text>
</comment>
<dbReference type="GO" id="GO:0044550">
    <property type="term" value="P:secondary metabolite biosynthetic process"/>
    <property type="evidence" value="ECO:0007669"/>
    <property type="project" value="UniProtKB-ARBA"/>
</dbReference>
<dbReference type="PANTHER" id="PTHR43712">
    <property type="entry name" value="PUTATIVE (AFU_ORTHOLOGUE AFUA_4G14580)-RELATED"/>
    <property type="match status" value="1"/>
</dbReference>
<dbReference type="PROSITE" id="PS51683">
    <property type="entry name" value="SAM_OMT_II"/>
    <property type="match status" value="1"/>
</dbReference>
<dbReference type="PANTHER" id="PTHR43712:SF2">
    <property type="entry name" value="O-METHYLTRANSFERASE CICE"/>
    <property type="match status" value="1"/>
</dbReference>
<dbReference type="InterPro" id="IPR012967">
    <property type="entry name" value="COMT_dimerisation"/>
</dbReference>
<dbReference type="SUPFAM" id="SSF46785">
    <property type="entry name" value="Winged helix' DNA-binding domain"/>
    <property type="match status" value="1"/>
</dbReference>
<reference evidence="7" key="1">
    <citation type="submission" date="2022-11" db="EMBL/GenBank/DDBJ databases">
        <authorList>
            <person name="Petersen C."/>
        </authorList>
    </citation>
    <scope>NUCLEOTIDE SEQUENCE</scope>
    <source>
        <strain evidence="7">IBT 30069</strain>
    </source>
</reference>
<accession>A0A9W9F600</accession>
<keyword evidence="1" id="KW-0489">Methyltransferase</keyword>
<proteinExistence type="predicted"/>
<evidence type="ECO:0000256" key="1">
    <source>
        <dbReference type="ARBA" id="ARBA00022603"/>
    </source>
</evidence>
<dbReference type="PIRSF" id="PIRSF005739">
    <property type="entry name" value="O-mtase"/>
    <property type="match status" value="1"/>
</dbReference>
<evidence type="ECO:0008006" key="9">
    <source>
        <dbReference type="Google" id="ProtNLM"/>
    </source>
</evidence>
<dbReference type="AlphaFoldDB" id="A0A9W9F600"/>
<evidence type="ECO:0000259" key="6">
    <source>
        <dbReference type="Pfam" id="PF08100"/>
    </source>
</evidence>
<feature type="domain" description="O-methyltransferase dimerisation" evidence="6">
    <location>
        <begin position="42"/>
        <end position="103"/>
    </location>
</feature>
<gene>
    <name evidence="7" type="ORF">N7456_010109</name>
</gene>
<dbReference type="GO" id="GO:0046983">
    <property type="term" value="F:protein dimerization activity"/>
    <property type="evidence" value="ECO:0007669"/>
    <property type="project" value="InterPro"/>
</dbReference>
<dbReference type="InterPro" id="IPR001077">
    <property type="entry name" value="COMT_C"/>
</dbReference>
<keyword evidence="2" id="KW-0808">Transferase</keyword>
<evidence type="ECO:0000256" key="2">
    <source>
        <dbReference type="ARBA" id="ARBA00022679"/>
    </source>
</evidence>
<reference evidence="7" key="2">
    <citation type="journal article" date="2023" name="IMA Fungus">
        <title>Comparative genomic study of the Penicillium genus elucidates a diverse pangenome and 15 lateral gene transfer events.</title>
        <authorList>
            <person name="Petersen C."/>
            <person name="Sorensen T."/>
            <person name="Nielsen M.R."/>
            <person name="Sondergaard T.E."/>
            <person name="Sorensen J.L."/>
            <person name="Fitzpatrick D.A."/>
            <person name="Frisvad J.C."/>
            <person name="Nielsen K.L."/>
        </authorList>
    </citation>
    <scope>NUCLEOTIDE SEQUENCE</scope>
    <source>
        <strain evidence="7">IBT 30069</strain>
    </source>
</reference>
<dbReference type="Pfam" id="PF00891">
    <property type="entry name" value="Methyltransf_2"/>
    <property type="match status" value="1"/>
</dbReference>